<dbReference type="InterPro" id="IPR002197">
    <property type="entry name" value="HTH_Fis"/>
</dbReference>
<feature type="domain" description="Sigma-54 factor interaction" evidence="6">
    <location>
        <begin position="292"/>
        <end position="522"/>
    </location>
</feature>
<evidence type="ECO:0000259" key="6">
    <source>
        <dbReference type="PROSITE" id="PS50045"/>
    </source>
</evidence>
<keyword evidence="4" id="KW-0238">DNA-binding</keyword>
<protein>
    <submittedName>
        <fullName evidence="7">Sigma-54-dependent Fis family transcriptional regulator</fullName>
    </submittedName>
</protein>
<name>A0ABY7HU37_9GAMM</name>
<dbReference type="InterPro" id="IPR003593">
    <property type="entry name" value="AAA+_ATPase"/>
</dbReference>
<evidence type="ECO:0000313" key="7">
    <source>
        <dbReference type="EMBL" id="WAT02336.1"/>
    </source>
</evidence>
<dbReference type="SUPFAM" id="SSF55781">
    <property type="entry name" value="GAF domain-like"/>
    <property type="match status" value="1"/>
</dbReference>
<proteinExistence type="predicted"/>
<keyword evidence="8" id="KW-1185">Reference proteome</keyword>
<dbReference type="Pfam" id="PF25601">
    <property type="entry name" value="AAA_lid_14"/>
    <property type="match status" value="1"/>
</dbReference>
<dbReference type="RefSeq" id="WP_045048212.1">
    <property type="nucleotide sequence ID" value="NZ_CP114058.1"/>
</dbReference>
<dbReference type="PANTHER" id="PTHR32071:SF77">
    <property type="entry name" value="TRANSCRIPTIONAL REGULATORY PROTEIN"/>
    <property type="match status" value="1"/>
</dbReference>
<dbReference type="InterPro" id="IPR002078">
    <property type="entry name" value="Sigma_54_int"/>
</dbReference>
<sequence length="592" mass="65782">MRDRLWAAGVPLETLNPLLNDSWSRSALYGLDRFSRDFSPLRQNELADVLASNAALQQFAQPAVNMLAEKIADKQSVVILSDAEGMVLNTCGDMQALQKAQRFALAPGNLWSESGRGTNAIGTALAIDDGCEIRGQQHFLDSNQGLYCAAMPLQSPDGHIAGVLDISGPAHFPHPDTFAWVKHAAKQIEYLWMKESLHPDQWVMNLHPQVNGLDKIDELLLIFADNMLVSANRAAMRLLDITADQFGQTTFQHLFPLSEQVENAVPHPLYTRRQQCLFYRLRAPKKSLFAVSAPSSPACAALGNEAEKMCKLLDAGISLGINGETGCGKEYVSRALHRQSRWRKGRFVAINCAAIPESLIESELFGYESGAFTGASKKGYIGKIREADGGVLFLDEIGDMPLALQTRLLRVLQEKEVAPLGSSQSWPVNFAVISATHHNLEQLVAEGRFREDLLYRLQEFSLRIPPLREWPALATFINQQWQELGGQKRNITLSPLLIDALVTHRWPGNVRQLRSLLKVLLALADDNEQIEIDKLPLQYRAPIPEPAPGLQQHDERLIAETLKRFKGNISKTAQALGIARSTLYRRAARVRG</sequence>
<dbReference type="SUPFAM" id="SSF46689">
    <property type="entry name" value="Homeodomain-like"/>
    <property type="match status" value="1"/>
</dbReference>
<keyword evidence="1" id="KW-0547">Nucleotide-binding</keyword>
<dbReference type="Gene3D" id="3.30.450.40">
    <property type="match status" value="1"/>
</dbReference>
<dbReference type="InterPro" id="IPR058031">
    <property type="entry name" value="AAA_lid_NorR"/>
</dbReference>
<dbReference type="InterPro" id="IPR029016">
    <property type="entry name" value="GAF-like_dom_sf"/>
</dbReference>
<dbReference type="PRINTS" id="PR01590">
    <property type="entry name" value="HTHFIS"/>
</dbReference>
<dbReference type="Proteomes" id="UP001164712">
    <property type="component" value="Chromosome"/>
</dbReference>
<dbReference type="Gene3D" id="3.40.50.300">
    <property type="entry name" value="P-loop containing nucleotide triphosphate hydrolases"/>
    <property type="match status" value="1"/>
</dbReference>
<dbReference type="PANTHER" id="PTHR32071">
    <property type="entry name" value="TRANSCRIPTIONAL REGULATORY PROTEIN"/>
    <property type="match status" value="1"/>
</dbReference>
<dbReference type="InterPro" id="IPR003018">
    <property type="entry name" value="GAF"/>
</dbReference>
<dbReference type="Gene3D" id="1.10.10.60">
    <property type="entry name" value="Homeodomain-like"/>
    <property type="match status" value="1"/>
</dbReference>
<evidence type="ECO:0000256" key="5">
    <source>
        <dbReference type="ARBA" id="ARBA00023163"/>
    </source>
</evidence>
<dbReference type="PROSITE" id="PS50045">
    <property type="entry name" value="SIGMA54_INTERACT_4"/>
    <property type="match status" value="1"/>
</dbReference>
<dbReference type="Gene3D" id="1.10.8.60">
    <property type="match status" value="1"/>
</dbReference>
<evidence type="ECO:0000256" key="3">
    <source>
        <dbReference type="ARBA" id="ARBA00023015"/>
    </source>
</evidence>
<dbReference type="SMART" id="SM00382">
    <property type="entry name" value="AAA"/>
    <property type="match status" value="1"/>
</dbReference>
<reference evidence="7" key="1">
    <citation type="submission" date="2022-12" db="EMBL/GenBank/DDBJ databases">
        <title>Complete genome sequence of an Australian strain of Rouxiella badensis DAR84756 and resolution of the R. badensis DSM100043 and R. chamberiensis DSM28324 genomes.</title>
        <authorList>
            <person name="Paul S."/>
            <person name="Anderson P.J."/>
            <person name="Maynard G."/>
            <person name="Dyall-Smith M."/>
            <person name="Kudinha T."/>
        </authorList>
    </citation>
    <scope>NUCLEOTIDE SEQUENCE</scope>
    <source>
        <strain evidence="7">DSM 28324</strain>
    </source>
</reference>
<accession>A0ABY7HU37</accession>
<keyword evidence="2" id="KW-0067">ATP-binding</keyword>
<evidence type="ECO:0000256" key="2">
    <source>
        <dbReference type="ARBA" id="ARBA00022840"/>
    </source>
</evidence>
<organism evidence="7 8">
    <name type="scientific">Rouxiella chamberiensis</name>
    <dbReference type="NCBI Taxonomy" id="1513468"/>
    <lineage>
        <taxon>Bacteria</taxon>
        <taxon>Pseudomonadati</taxon>
        <taxon>Pseudomonadota</taxon>
        <taxon>Gammaproteobacteria</taxon>
        <taxon>Enterobacterales</taxon>
        <taxon>Yersiniaceae</taxon>
        <taxon>Rouxiella</taxon>
    </lineage>
</organism>
<keyword evidence="5" id="KW-0804">Transcription</keyword>
<dbReference type="Pfam" id="PF02954">
    <property type="entry name" value="HTH_8"/>
    <property type="match status" value="1"/>
</dbReference>
<keyword evidence="3" id="KW-0805">Transcription regulation</keyword>
<dbReference type="InterPro" id="IPR009057">
    <property type="entry name" value="Homeodomain-like_sf"/>
</dbReference>
<gene>
    <name evidence="7" type="ORF">O1V66_06915</name>
</gene>
<dbReference type="CDD" id="cd00009">
    <property type="entry name" value="AAA"/>
    <property type="match status" value="1"/>
</dbReference>
<dbReference type="InterPro" id="IPR027417">
    <property type="entry name" value="P-loop_NTPase"/>
</dbReference>
<dbReference type="Pfam" id="PF01590">
    <property type="entry name" value="GAF"/>
    <property type="match status" value="1"/>
</dbReference>
<dbReference type="SUPFAM" id="SSF52540">
    <property type="entry name" value="P-loop containing nucleoside triphosphate hydrolases"/>
    <property type="match status" value="1"/>
</dbReference>
<evidence type="ECO:0000313" key="8">
    <source>
        <dbReference type="Proteomes" id="UP001164712"/>
    </source>
</evidence>
<dbReference type="EMBL" id="CP114058">
    <property type="protein sequence ID" value="WAT02336.1"/>
    <property type="molecule type" value="Genomic_DNA"/>
</dbReference>
<dbReference type="Pfam" id="PF00158">
    <property type="entry name" value="Sigma54_activat"/>
    <property type="match status" value="1"/>
</dbReference>
<evidence type="ECO:0000256" key="4">
    <source>
        <dbReference type="ARBA" id="ARBA00023125"/>
    </source>
</evidence>
<evidence type="ECO:0000256" key="1">
    <source>
        <dbReference type="ARBA" id="ARBA00022741"/>
    </source>
</evidence>